<sequence>MEIIVDAYGPEEQAIGWYCYLENNLQFPFSARYIDRRPRSGCDIVREVTVTGLAELEECEAEIYVLIDWDGDPLPVPLRKVDPFTTDEKTLEAVGDWHYWVDQGYGYT</sequence>
<dbReference type="eggNOG" id="ENOG5032UTJ">
    <property type="taxonomic scope" value="Bacteria"/>
</dbReference>
<evidence type="ECO:0000313" key="1">
    <source>
        <dbReference type="EMBL" id="AGY58022.1"/>
    </source>
</evidence>
<dbReference type="STRING" id="1183438.GKIL_1776"/>
<accession>U5QGC8</accession>
<proteinExistence type="predicted"/>
<dbReference type="EMBL" id="CP003587">
    <property type="protein sequence ID" value="AGY58022.1"/>
    <property type="molecule type" value="Genomic_DNA"/>
</dbReference>
<organism evidence="1 2">
    <name type="scientific">Gloeobacter kilaueensis (strain ATCC BAA-2537 / CCAP 1431/1 / ULC 316 / JS1)</name>
    <dbReference type="NCBI Taxonomy" id="1183438"/>
    <lineage>
        <taxon>Bacteria</taxon>
        <taxon>Bacillati</taxon>
        <taxon>Cyanobacteriota</taxon>
        <taxon>Cyanophyceae</taxon>
        <taxon>Gloeobacterales</taxon>
        <taxon>Gloeobacteraceae</taxon>
        <taxon>Gloeobacter</taxon>
    </lineage>
</organism>
<protein>
    <recommendedName>
        <fullName evidence="3">Calcium binding protein from Anabaena CcbP</fullName>
    </recommendedName>
</protein>
<dbReference type="AlphaFoldDB" id="U5QGC8"/>
<dbReference type="Gene3D" id="6.10.140.400">
    <property type="match status" value="2"/>
</dbReference>
<dbReference type="HOGENOM" id="CLU_159104_0_0_3"/>
<dbReference type="Proteomes" id="UP000017396">
    <property type="component" value="Chromosome"/>
</dbReference>
<dbReference type="InterPro" id="IPR020994">
    <property type="entry name" value="Uncharacterised_Ca-bd_CcbP"/>
</dbReference>
<evidence type="ECO:0008006" key="3">
    <source>
        <dbReference type="Google" id="ProtNLM"/>
    </source>
</evidence>
<dbReference type="PATRIC" id="fig|1183438.3.peg.1739"/>
<gene>
    <name evidence="1" type="ORF">GKIL_1776</name>
</gene>
<dbReference type="KEGG" id="glj:GKIL_1776"/>
<dbReference type="Pfam" id="PF11535">
    <property type="entry name" value="Calci_bind_CcbP"/>
    <property type="match status" value="1"/>
</dbReference>
<name>U5QGC8_GLOK1</name>
<evidence type="ECO:0000313" key="2">
    <source>
        <dbReference type="Proteomes" id="UP000017396"/>
    </source>
</evidence>
<reference evidence="1 2" key="1">
    <citation type="journal article" date="2013" name="PLoS ONE">
        <title>Cultivation and Complete Genome Sequencing of Gloeobacter kilaueensis sp. nov., from a Lava Cave in Kilauea Caldera, Hawai'i.</title>
        <authorList>
            <person name="Saw J.H."/>
            <person name="Schatz M."/>
            <person name="Brown M.V."/>
            <person name="Kunkel D.D."/>
            <person name="Foster J.S."/>
            <person name="Shick H."/>
            <person name="Christensen S."/>
            <person name="Hou S."/>
            <person name="Wan X."/>
            <person name="Donachie S.P."/>
        </authorList>
    </citation>
    <scope>NUCLEOTIDE SEQUENCE [LARGE SCALE GENOMIC DNA]</scope>
    <source>
        <strain evidence="2">JS</strain>
    </source>
</reference>
<keyword evidence="2" id="KW-1185">Reference proteome</keyword>